<gene>
    <name evidence="2" type="ORF">LPB138_02120</name>
</gene>
<evidence type="ECO:0000313" key="3">
    <source>
        <dbReference type="Proteomes" id="UP000176050"/>
    </source>
</evidence>
<dbReference type="RefSeq" id="WP_070235662.1">
    <property type="nucleotide sequence ID" value="NZ_CP017478.1"/>
</dbReference>
<evidence type="ECO:0000256" key="1">
    <source>
        <dbReference type="SAM" id="Coils"/>
    </source>
</evidence>
<keyword evidence="1" id="KW-0175">Coiled coil</keyword>
<sequence>MSQFATIFEKIKEDFFSNPMSEKEREKYKLIFSPFATGFNYDDFLFLDTNTASENAHKFQDELYEFSTIANTIPREDNYWAVSGNKNDLLFNPFKIIVDNLRLLDTDTLKIEMLYSHQIFHKALNVIDEVDRVKYISFYDLRNKIIDEIRELKNSLNDSNKDAVNLEVSMKTDNLKEVENQWEIGGKKEIIENKIIEVIRDETKRFIKFFSEVKGKLETLSLEHSGSTFYRTHCNPNNLYKSEKLSWKRFVIDKNELKQLLAKSDLKKYEEIFGVDTDSNIDIESIKFELLFVNVLRGWFDEMILESPFWNINVLNKNEIDIPKITSKLIFVRNVEIEPVKNSVSNKKILEKGTFKNIGPFMINNNQLKLGKVIKLNSINKTLGVKRNSVFNVSSKIKQKQKRGNQNLSNLITSKQKQFVALAPKLRKREVVMAKRKPKTINAVNLIQPIVMHTFFISIKCEFYFFDSVSRTPLTVELQDIKLFHQDKPMNIKFSKLGNNVLTTNLNLNSNYKVVIDLDGYEYLEFNFSVKPLKPKDKIIKKTINLKKALVEEIKDEDFLLIGVISKEIVSYPNPINGADYI</sequence>
<evidence type="ECO:0000313" key="2">
    <source>
        <dbReference type="EMBL" id="AOW19546.1"/>
    </source>
</evidence>
<evidence type="ECO:0008006" key="4">
    <source>
        <dbReference type="Google" id="ProtNLM"/>
    </source>
</evidence>
<keyword evidence="3" id="KW-1185">Reference proteome</keyword>
<organism evidence="2 3">
    <name type="scientific">Urechidicola croceus</name>
    <dbReference type="NCBI Taxonomy" id="1850246"/>
    <lineage>
        <taxon>Bacteria</taxon>
        <taxon>Pseudomonadati</taxon>
        <taxon>Bacteroidota</taxon>
        <taxon>Flavobacteriia</taxon>
        <taxon>Flavobacteriales</taxon>
        <taxon>Flavobacteriaceae</taxon>
        <taxon>Urechidicola</taxon>
    </lineage>
</organism>
<dbReference type="KEGG" id="lul:LPB138_02120"/>
<dbReference type="STRING" id="1850246.LPB138_02120"/>
<accession>A0A1D8P4Q9</accession>
<reference evidence="2 3" key="1">
    <citation type="submission" date="2016-10" db="EMBL/GenBank/DDBJ databases">
        <title>Lutibacter sp. LPB0138, isolated from marine gastropod.</title>
        <authorList>
            <person name="Kim E."/>
            <person name="Yi H."/>
        </authorList>
    </citation>
    <scope>NUCLEOTIDE SEQUENCE [LARGE SCALE GENOMIC DNA]</scope>
    <source>
        <strain evidence="2 3">LPB0138</strain>
    </source>
</reference>
<dbReference type="AlphaFoldDB" id="A0A1D8P4Q9"/>
<dbReference type="Proteomes" id="UP000176050">
    <property type="component" value="Chromosome"/>
</dbReference>
<proteinExistence type="predicted"/>
<name>A0A1D8P4Q9_9FLAO</name>
<protein>
    <recommendedName>
        <fullName evidence="4">DUF2357 domain-containing protein</fullName>
    </recommendedName>
</protein>
<dbReference type="EMBL" id="CP017478">
    <property type="protein sequence ID" value="AOW19546.1"/>
    <property type="molecule type" value="Genomic_DNA"/>
</dbReference>
<dbReference type="OrthoDB" id="1416786at2"/>
<feature type="coiled-coil region" evidence="1">
    <location>
        <begin position="142"/>
        <end position="181"/>
    </location>
</feature>